<accession>A0A418WZ34</accession>
<dbReference type="SUPFAM" id="SSF52833">
    <property type="entry name" value="Thioredoxin-like"/>
    <property type="match status" value="1"/>
</dbReference>
<protein>
    <recommendedName>
        <fullName evidence="4">Thioredoxin domain-containing protein</fullName>
    </recommendedName>
</protein>
<reference evidence="2 3" key="1">
    <citation type="submission" date="2018-09" db="EMBL/GenBank/DDBJ databases">
        <authorList>
            <person name="Zhu H."/>
        </authorList>
    </citation>
    <scope>NUCLEOTIDE SEQUENCE [LARGE SCALE GENOMIC DNA]</scope>
    <source>
        <strain evidence="2 3">K2R10-39</strain>
    </source>
</reference>
<dbReference type="OrthoDB" id="5956088at2"/>
<feature type="signal peptide" evidence="1">
    <location>
        <begin position="1"/>
        <end position="24"/>
    </location>
</feature>
<evidence type="ECO:0000313" key="2">
    <source>
        <dbReference type="EMBL" id="RJG05451.1"/>
    </source>
</evidence>
<dbReference type="EMBL" id="QYUN01000002">
    <property type="protein sequence ID" value="RJG05451.1"/>
    <property type="molecule type" value="Genomic_DNA"/>
</dbReference>
<keyword evidence="3" id="KW-1185">Reference proteome</keyword>
<comment type="caution">
    <text evidence="2">The sequence shown here is derived from an EMBL/GenBank/DDBJ whole genome shotgun (WGS) entry which is preliminary data.</text>
</comment>
<organism evidence="2 3">
    <name type="scientific">Noviherbaspirillum cavernae</name>
    <dbReference type="NCBI Taxonomy" id="2320862"/>
    <lineage>
        <taxon>Bacteria</taxon>
        <taxon>Pseudomonadati</taxon>
        <taxon>Pseudomonadota</taxon>
        <taxon>Betaproteobacteria</taxon>
        <taxon>Burkholderiales</taxon>
        <taxon>Oxalobacteraceae</taxon>
        <taxon>Noviherbaspirillum</taxon>
    </lineage>
</organism>
<dbReference type="Gene3D" id="3.40.30.10">
    <property type="entry name" value="Glutaredoxin"/>
    <property type="match status" value="1"/>
</dbReference>
<dbReference type="Proteomes" id="UP000285190">
    <property type="component" value="Unassembled WGS sequence"/>
</dbReference>
<evidence type="ECO:0008006" key="4">
    <source>
        <dbReference type="Google" id="ProtNLM"/>
    </source>
</evidence>
<evidence type="ECO:0000256" key="1">
    <source>
        <dbReference type="SAM" id="SignalP"/>
    </source>
</evidence>
<name>A0A418WZ34_9BURK</name>
<sequence length="162" mass="17882">MMARKLCHTGIGFLLMLCALTAHAAQAIQAFEADSMARLVESRKGQPFVLIVWSLDCTYCQQSLKTLAEEKRKRKNLHVVTLATDALDDPQAAALMKKKLAAVGMRGNAWAFGAAPPEQLRYAIDPKWHGEIPRTYWFNARGESVAHSGVVTAATIEKLMAR</sequence>
<evidence type="ECO:0000313" key="3">
    <source>
        <dbReference type="Proteomes" id="UP000285190"/>
    </source>
</evidence>
<keyword evidence="1" id="KW-0732">Signal</keyword>
<feature type="chain" id="PRO_5019109132" description="Thioredoxin domain-containing protein" evidence="1">
    <location>
        <begin position="25"/>
        <end position="162"/>
    </location>
</feature>
<dbReference type="AlphaFoldDB" id="A0A418WZ34"/>
<gene>
    <name evidence="2" type="ORF">D3870_04915</name>
</gene>
<proteinExistence type="predicted"/>
<dbReference type="InterPro" id="IPR036249">
    <property type="entry name" value="Thioredoxin-like_sf"/>
</dbReference>